<name>Q4MYA2_THEPA</name>
<evidence type="ECO:0000313" key="2">
    <source>
        <dbReference type="EMBL" id="EAN30407.1"/>
    </source>
</evidence>
<keyword evidence="1" id="KW-0812">Transmembrane</keyword>
<evidence type="ECO:0000256" key="1">
    <source>
        <dbReference type="SAM" id="Phobius"/>
    </source>
</evidence>
<sequence>MIDLKLNKIIKYIYIDIINTIVIIYINLKNIIINTNKILDKNLLLKYNYNKLFNKIFNTITLDITYKKNQLIKVYNAIVYMFKKYILNYSFVKLCWYYITDLDLTNLDLHIHKKLDIYTVYKNKIKILLIFLKSLLIYIIDKYYYKHGKLYFLLKYLTNKETYKMVNTLNKLISIKVTDLIFYHDELKFLIKLFYKTDYIILNNIDKIRFQNG</sequence>
<proteinExistence type="predicted"/>
<dbReference type="EMBL" id="AAGK01000009">
    <property type="protein sequence ID" value="EAN30407.1"/>
    <property type="molecule type" value="Genomic_DNA"/>
</dbReference>
<reference evidence="2 3" key="1">
    <citation type="journal article" date="2005" name="Science">
        <title>Genome sequence of Theileria parva, a bovine pathogen that transforms lymphocytes.</title>
        <authorList>
            <person name="Gardner M.J."/>
            <person name="Bishop R."/>
            <person name="Shah T."/>
            <person name="de Villiers E.P."/>
            <person name="Carlton J.M."/>
            <person name="Hall N."/>
            <person name="Ren Q."/>
            <person name="Paulsen I.T."/>
            <person name="Pain A."/>
            <person name="Berriman M."/>
            <person name="Wilson R.J.M."/>
            <person name="Sato S."/>
            <person name="Ralph S.A."/>
            <person name="Mann D.J."/>
            <person name="Xiong Z."/>
            <person name="Shallom S.J."/>
            <person name="Weidman J."/>
            <person name="Jiang L."/>
            <person name="Lynn J."/>
            <person name="Weaver B."/>
            <person name="Shoaibi A."/>
            <person name="Domingo A.R."/>
            <person name="Wasawo D."/>
            <person name="Crabtree J."/>
            <person name="Wortman J.R."/>
            <person name="Haas B."/>
            <person name="Angiuoli S.V."/>
            <person name="Creasy T.H."/>
            <person name="Lu C."/>
            <person name="Suh B."/>
            <person name="Silva J.C."/>
            <person name="Utterback T.R."/>
            <person name="Feldblyum T.V."/>
            <person name="Pertea M."/>
            <person name="Allen J."/>
            <person name="Nierman W.C."/>
            <person name="Taracha E.L.N."/>
            <person name="Salzberg S.L."/>
            <person name="White O.R."/>
            <person name="Fitzhugh H.A."/>
            <person name="Morzaria S."/>
            <person name="Venter J.C."/>
            <person name="Fraser C.M."/>
            <person name="Nene V."/>
        </authorList>
    </citation>
    <scope>NUCLEOTIDE SEQUENCE [LARGE SCALE GENOMIC DNA]</scope>
    <source>
        <strain evidence="2 3">Muguga</strain>
    </source>
</reference>
<gene>
    <name evidence="2" type="ordered locus">TP05_0021</name>
</gene>
<feature type="transmembrane region" description="Helical" evidence="1">
    <location>
        <begin position="12"/>
        <end position="28"/>
    </location>
</feature>
<keyword evidence="1" id="KW-0472">Membrane</keyword>
<dbReference type="Proteomes" id="UP000001949">
    <property type="component" value="Unassembled WGS sequence"/>
</dbReference>
<dbReference type="VEuPathDB" id="PiroplasmaDB:TpMuguga_05g00021"/>
<keyword evidence="1" id="KW-1133">Transmembrane helix</keyword>
<feature type="transmembrane region" description="Helical" evidence="1">
    <location>
        <begin position="77"/>
        <end position="99"/>
    </location>
</feature>
<accession>Q4MYA2</accession>
<protein>
    <submittedName>
        <fullName evidence="2">Uncharacterized protein</fullName>
    </submittedName>
</protein>
<keyword evidence="3" id="KW-1185">Reference proteome</keyword>
<evidence type="ECO:0000313" key="3">
    <source>
        <dbReference type="Proteomes" id="UP000001949"/>
    </source>
</evidence>
<feature type="transmembrane region" description="Helical" evidence="1">
    <location>
        <begin position="125"/>
        <end position="145"/>
    </location>
</feature>
<dbReference type="InParanoid" id="Q4MYA2"/>
<dbReference type="AlphaFoldDB" id="Q4MYA2"/>
<dbReference type="GeneID" id="3882245"/>
<comment type="caution">
    <text evidence="2">The sequence shown here is derived from an EMBL/GenBank/DDBJ whole genome shotgun (WGS) entry which is preliminary data.</text>
</comment>
<organism evidence="2 3">
    <name type="scientific">Theileria parva</name>
    <name type="common">East coast fever infection agent</name>
    <dbReference type="NCBI Taxonomy" id="5875"/>
    <lineage>
        <taxon>Eukaryota</taxon>
        <taxon>Sar</taxon>
        <taxon>Alveolata</taxon>
        <taxon>Apicomplexa</taxon>
        <taxon>Aconoidasida</taxon>
        <taxon>Piroplasmida</taxon>
        <taxon>Theileriidae</taxon>
        <taxon>Theileria</taxon>
    </lineage>
</organism>
<dbReference type="KEGG" id="tpv:TP05_0021"/>